<evidence type="ECO:0000256" key="1">
    <source>
        <dbReference type="SAM" id="MobiDB-lite"/>
    </source>
</evidence>
<sequence>MGNCHSRLCCTNGDIDDAYPKTSGSEKSAQLEENPRCSNSAQSSSHSASDRVDSMRTLCQNQRRRWEEVQIITAKAEEERIARGLKCPAKNYMDDPSHPINSAKKGIKELTEATTSLLEGMSTMDADEQSRRREEISQLRLSVWKDVQEGIRQTREIALARREKGVNEGASTSGESPLSDEVDEWLILNHPSVFEPDDVEVDLDEDDNHSSQSSATRYTFNEPETGETDSLPRIPSRHRYNTGRPRVRTPVIRWRNDSVEGTMSSSGSEGVEEALPQGQTATPSPTNRSRRSRFLRNVFDRITHRARRNRVNDIASSGSPQSSNLSASRGNSTHGSPSRDSGTSQGCTRSPPRRSVTPFMNITRTWHDFIGRFSPRPSPGGKVTQILVRPYDENQTKKGCTLLPSLTAEQAEQVLTPASVEEATASASQSPAQSSTSSSVASFEFEEEIDLCSLASNPNIDARPAEFGGT</sequence>
<feature type="compositionally biased region" description="Polar residues" evidence="1">
    <location>
        <begin position="277"/>
        <end position="287"/>
    </location>
</feature>
<accession>A0A9X0A4G2</accession>
<feature type="compositionally biased region" description="Polar residues" evidence="1">
    <location>
        <begin position="210"/>
        <end position="219"/>
    </location>
</feature>
<feature type="region of interest" description="Disordered" evidence="1">
    <location>
        <begin position="14"/>
        <end position="54"/>
    </location>
</feature>
<feature type="region of interest" description="Disordered" evidence="1">
    <location>
        <begin position="419"/>
        <end position="441"/>
    </location>
</feature>
<feature type="compositionally biased region" description="Low complexity" evidence="1">
    <location>
        <begin position="421"/>
        <end position="441"/>
    </location>
</feature>
<feature type="compositionally biased region" description="Basic residues" evidence="1">
    <location>
        <begin position="235"/>
        <end position="247"/>
    </location>
</feature>
<feature type="compositionally biased region" description="Polar residues" evidence="1">
    <location>
        <begin position="259"/>
        <end position="268"/>
    </location>
</feature>
<keyword evidence="3" id="KW-1185">Reference proteome</keyword>
<dbReference type="AlphaFoldDB" id="A0A9X0A4G2"/>
<dbReference type="Proteomes" id="UP001163046">
    <property type="component" value="Unassembled WGS sequence"/>
</dbReference>
<reference evidence="2" key="1">
    <citation type="submission" date="2023-01" db="EMBL/GenBank/DDBJ databases">
        <title>Genome assembly of the deep-sea coral Lophelia pertusa.</title>
        <authorList>
            <person name="Herrera S."/>
            <person name="Cordes E."/>
        </authorList>
    </citation>
    <scope>NUCLEOTIDE SEQUENCE</scope>
    <source>
        <strain evidence="2">USNM1676648</strain>
        <tissue evidence="2">Polyp</tissue>
    </source>
</reference>
<gene>
    <name evidence="2" type="ORF">OS493_006260</name>
</gene>
<organism evidence="2 3">
    <name type="scientific">Desmophyllum pertusum</name>
    <dbReference type="NCBI Taxonomy" id="174260"/>
    <lineage>
        <taxon>Eukaryota</taxon>
        <taxon>Metazoa</taxon>
        <taxon>Cnidaria</taxon>
        <taxon>Anthozoa</taxon>
        <taxon>Hexacorallia</taxon>
        <taxon>Scleractinia</taxon>
        <taxon>Caryophylliina</taxon>
        <taxon>Caryophylliidae</taxon>
        <taxon>Desmophyllum</taxon>
    </lineage>
</organism>
<evidence type="ECO:0000313" key="3">
    <source>
        <dbReference type="Proteomes" id="UP001163046"/>
    </source>
</evidence>
<proteinExistence type="predicted"/>
<feature type="region of interest" description="Disordered" evidence="1">
    <location>
        <begin position="202"/>
        <end position="360"/>
    </location>
</feature>
<evidence type="ECO:0000313" key="2">
    <source>
        <dbReference type="EMBL" id="KAJ7393291.1"/>
    </source>
</evidence>
<comment type="caution">
    <text evidence="2">The sequence shown here is derived from an EMBL/GenBank/DDBJ whole genome shotgun (WGS) entry which is preliminary data.</text>
</comment>
<dbReference type="EMBL" id="MU825398">
    <property type="protein sequence ID" value="KAJ7393291.1"/>
    <property type="molecule type" value="Genomic_DNA"/>
</dbReference>
<dbReference type="OrthoDB" id="10644738at2759"/>
<feature type="compositionally biased region" description="Polar residues" evidence="1">
    <location>
        <begin position="314"/>
        <end position="348"/>
    </location>
</feature>
<protein>
    <submittedName>
        <fullName evidence="2">Uncharacterized protein</fullName>
    </submittedName>
</protein>
<name>A0A9X0A4G2_9CNID</name>
<feature type="compositionally biased region" description="Low complexity" evidence="1">
    <location>
        <begin position="38"/>
        <end position="47"/>
    </location>
</feature>